<dbReference type="SUPFAM" id="SSF109854">
    <property type="entry name" value="DinB/YfiT-like putative metalloenzymes"/>
    <property type="match status" value="1"/>
</dbReference>
<dbReference type="Gene3D" id="1.20.120.450">
    <property type="entry name" value="dinb family like domain"/>
    <property type="match status" value="1"/>
</dbReference>
<keyword evidence="3" id="KW-1185">Reference proteome</keyword>
<evidence type="ECO:0000259" key="1">
    <source>
        <dbReference type="Pfam" id="PF12867"/>
    </source>
</evidence>
<dbReference type="InterPro" id="IPR024775">
    <property type="entry name" value="DinB-like"/>
</dbReference>
<evidence type="ECO:0000313" key="3">
    <source>
        <dbReference type="Proteomes" id="UP000219559"/>
    </source>
</evidence>
<proteinExistence type="predicted"/>
<dbReference type="OrthoDB" id="954225at2"/>
<organism evidence="2 3">
    <name type="scientific">Sediminicola luteus</name>
    <dbReference type="NCBI Taxonomy" id="319238"/>
    <lineage>
        <taxon>Bacteria</taxon>
        <taxon>Pseudomonadati</taxon>
        <taxon>Bacteroidota</taxon>
        <taxon>Flavobacteriia</taxon>
        <taxon>Flavobacteriales</taxon>
        <taxon>Flavobacteriaceae</taxon>
        <taxon>Sediminicola</taxon>
    </lineage>
</organism>
<gene>
    <name evidence="2" type="ORF">B7P33_16525</name>
</gene>
<dbReference type="Proteomes" id="UP000219559">
    <property type="component" value="Unassembled WGS sequence"/>
</dbReference>
<name>A0A2A4G568_9FLAO</name>
<feature type="domain" description="DinB-like" evidence="1">
    <location>
        <begin position="16"/>
        <end position="170"/>
    </location>
</feature>
<reference evidence="2 3" key="1">
    <citation type="submission" date="2017-04" db="EMBL/GenBank/DDBJ databases">
        <title>A new member of the family Flavobacteriaceae isolated from ascidians.</title>
        <authorList>
            <person name="Chen L."/>
        </authorList>
    </citation>
    <scope>NUCLEOTIDE SEQUENCE [LARGE SCALE GENOMIC DNA]</scope>
    <source>
        <strain evidence="2 3">HQA918</strain>
    </source>
</reference>
<dbReference type="RefSeq" id="WP_097440991.1">
    <property type="nucleotide sequence ID" value="NZ_KZ300477.1"/>
</dbReference>
<dbReference type="InterPro" id="IPR034660">
    <property type="entry name" value="DinB/YfiT-like"/>
</dbReference>
<evidence type="ECO:0000313" key="2">
    <source>
        <dbReference type="EMBL" id="PCE62882.1"/>
    </source>
</evidence>
<dbReference type="Pfam" id="PF12867">
    <property type="entry name" value="DinB_2"/>
    <property type="match status" value="1"/>
</dbReference>
<accession>A0A2A4G568</accession>
<sequence length="171" mass="19254">MHLSKQELKEKLVARHQSFMAQIDGLSQTEFEATKNGKWSAGQQLAHIWLSVKPLVRLLASENSLLERGFGTLSREPMDYTELSTFYNTTLLKGGRATNPFSPEVIPFEQKEGLMANIETGVAQLAENLATFDDGFLDSQTIPHPLLGPLSVREMGYFTLYHVKHHQKQLP</sequence>
<protein>
    <recommendedName>
        <fullName evidence="1">DinB-like domain-containing protein</fullName>
    </recommendedName>
</protein>
<comment type="caution">
    <text evidence="2">The sequence shown here is derived from an EMBL/GenBank/DDBJ whole genome shotgun (WGS) entry which is preliminary data.</text>
</comment>
<dbReference type="AlphaFoldDB" id="A0A2A4G568"/>
<dbReference type="EMBL" id="NBWU01000007">
    <property type="protein sequence ID" value="PCE62882.1"/>
    <property type="molecule type" value="Genomic_DNA"/>
</dbReference>